<dbReference type="AlphaFoldDB" id="A0A7Y0K872"/>
<dbReference type="Proteomes" id="UP000588491">
    <property type="component" value="Unassembled WGS sequence"/>
</dbReference>
<name>A0A7Y0K872_9BACI</name>
<proteinExistence type="predicted"/>
<dbReference type="EMBL" id="JABBPK010000001">
    <property type="protein sequence ID" value="NMO76944.1"/>
    <property type="molecule type" value="Genomic_DNA"/>
</dbReference>
<evidence type="ECO:0000313" key="2">
    <source>
        <dbReference type="Proteomes" id="UP000588491"/>
    </source>
</evidence>
<dbReference type="NCBIfam" id="TIGR04398">
    <property type="entry name" value="SLAP_DUP"/>
    <property type="match status" value="1"/>
</dbReference>
<dbReference type="RefSeq" id="WP_169188226.1">
    <property type="nucleotide sequence ID" value="NZ_JABBPK010000001.1"/>
</dbReference>
<organism evidence="1 2">
    <name type="scientific">Niallia alba</name>
    <dbReference type="NCBI Taxonomy" id="2729105"/>
    <lineage>
        <taxon>Bacteria</taxon>
        <taxon>Bacillati</taxon>
        <taxon>Bacillota</taxon>
        <taxon>Bacilli</taxon>
        <taxon>Bacillales</taxon>
        <taxon>Bacillaceae</taxon>
        <taxon>Niallia</taxon>
    </lineage>
</organism>
<reference evidence="1 2" key="1">
    <citation type="submission" date="2020-04" db="EMBL/GenBank/DDBJ databases">
        <title>Bacillus sp. UniB3 isolated from commercial digestive syrup.</title>
        <authorList>
            <person name="Thorat V."/>
            <person name="Kirdat K."/>
            <person name="Tiwarekar B."/>
            <person name="Yadav A."/>
        </authorList>
    </citation>
    <scope>NUCLEOTIDE SEQUENCE [LARGE SCALE GENOMIC DNA]</scope>
    <source>
        <strain evidence="1 2">UniB3</strain>
    </source>
</reference>
<evidence type="ECO:0000313" key="1">
    <source>
        <dbReference type="EMBL" id="NMO76944.1"/>
    </source>
</evidence>
<protein>
    <submittedName>
        <fullName evidence="1">SLAP domain-containing protein</fullName>
    </submittedName>
</protein>
<dbReference type="InterPro" id="IPR030910">
    <property type="entry name" value="SLAP_dom"/>
</dbReference>
<accession>A0A7Y0K872</accession>
<sequence length="125" mass="14636">MQQLQFESSWDKQLAPQDRRNIEKIFQETKSLNSTSVIFSPIREAINHKDALLVSVLVHNFTKNQLLFNQTRLQYRLKGKVVAEQAFTFPDLVIPPHVSMPWTFIFPKENYQTHTSYKDGLLELS</sequence>
<keyword evidence="2" id="KW-1185">Reference proteome</keyword>
<comment type="caution">
    <text evidence="1">The sequence shown here is derived from an EMBL/GenBank/DDBJ whole genome shotgun (WGS) entry which is preliminary data.</text>
</comment>
<gene>
    <name evidence="1" type="ORF">HHU08_08060</name>
</gene>